<reference evidence="1 2" key="1">
    <citation type="journal article" date="2009" name="Nat. Genet.">
        <title>The genome of the cucumber, Cucumis sativus L.</title>
        <authorList>
            <person name="Huang S."/>
            <person name="Li R."/>
            <person name="Zhang Z."/>
            <person name="Li L."/>
            <person name="Gu X."/>
            <person name="Fan W."/>
            <person name="Lucas W.J."/>
            <person name="Wang X."/>
            <person name="Xie B."/>
            <person name="Ni P."/>
            <person name="Ren Y."/>
            <person name="Zhu H."/>
            <person name="Li J."/>
            <person name="Lin K."/>
            <person name="Jin W."/>
            <person name="Fei Z."/>
            <person name="Li G."/>
            <person name="Staub J."/>
            <person name="Kilian A."/>
            <person name="van der Vossen E.A."/>
            <person name="Wu Y."/>
            <person name="Guo J."/>
            <person name="He J."/>
            <person name="Jia Z."/>
            <person name="Ren Y."/>
            <person name="Tian G."/>
            <person name="Lu Y."/>
            <person name="Ruan J."/>
            <person name="Qian W."/>
            <person name="Wang M."/>
            <person name="Huang Q."/>
            <person name="Li B."/>
            <person name="Xuan Z."/>
            <person name="Cao J."/>
            <person name="Asan"/>
            <person name="Wu Z."/>
            <person name="Zhang J."/>
            <person name="Cai Q."/>
            <person name="Bai Y."/>
            <person name="Zhao B."/>
            <person name="Han Y."/>
            <person name="Li Y."/>
            <person name="Li X."/>
            <person name="Wang S."/>
            <person name="Shi Q."/>
            <person name="Liu S."/>
            <person name="Cho W.K."/>
            <person name="Kim J.Y."/>
            <person name="Xu Y."/>
            <person name="Heller-Uszynska K."/>
            <person name="Miao H."/>
            <person name="Cheng Z."/>
            <person name="Zhang S."/>
            <person name="Wu J."/>
            <person name="Yang Y."/>
            <person name="Kang H."/>
            <person name="Li M."/>
            <person name="Liang H."/>
            <person name="Ren X."/>
            <person name="Shi Z."/>
            <person name="Wen M."/>
            <person name="Jian M."/>
            <person name="Yang H."/>
            <person name="Zhang G."/>
            <person name="Yang Z."/>
            <person name="Chen R."/>
            <person name="Liu S."/>
            <person name="Li J."/>
            <person name="Ma L."/>
            <person name="Liu H."/>
            <person name="Zhou Y."/>
            <person name="Zhao J."/>
            <person name="Fang X."/>
            <person name="Li G."/>
            <person name="Fang L."/>
            <person name="Li Y."/>
            <person name="Liu D."/>
            <person name="Zheng H."/>
            <person name="Zhang Y."/>
            <person name="Qin N."/>
            <person name="Li Z."/>
            <person name="Yang G."/>
            <person name="Yang S."/>
            <person name="Bolund L."/>
            <person name="Kristiansen K."/>
            <person name="Zheng H."/>
            <person name="Li S."/>
            <person name="Zhang X."/>
            <person name="Yang H."/>
            <person name="Wang J."/>
            <person name="Sun R."/>
            <person name="Zhang B."/>
            <person name="Jiang S."/>
            <person name="Wang J."/>
            <person name="Du Y."/>
            <person name="Li S."/>
        </authorList>
    </citation>
    <scope>NUCLEOTIDE SEQUENCE [LARGE SCALE GENOMIC DNA]</scope>
    <source>
        <strain evidence="2">cv. 9930</strain>
    </source>
</reference>
<name>A0A0A0KSY6_CUCSA</name>
<dbReference type="Gramene" id="KGN50861">
    <property type="protein sequence ID" value="KGN50861"/>
    <property type="gene ID" value="Csa_5G292180"/>
</dbReference>
<proteinExistence type="predicted"/>
<reference evidence="1 2" key="3">
    <citation type="journal article" date="2010" name="BMC Genomics">
        <title>Transcriptome sequencing and comparative analysis of cucumber flowers with different sex types.</title>
        <authorList>
            <person name="Guo S."/>
            <person name="Zheng Y."/>
            <person name="Joung J.G."/>
            <person name="Liu S."/>
            <person name="Zhang Z."/>
            <person name="Crasta O.R."/>
            <person name="Sobral B.W."/>
            <person name="Xu Y."/>
            <person name="Huang S."/>
            <person name="Fei Z."/>
        </authorList>
    </citation>
    <scope>NUCLEOTIDE SEQUENCE [LARGE SCALE GENOMIC DNA]</scope>
    <source>
        <strain evidence="2">cv. 9930</strain>
    </source>
</reference>
<dbReference type="Proteomes" id="UP000029981">
    <property type="component" value="Chromosome 5"/>
</dbReference>
<evidence type="ECO:0000313" key="1">
    <source>
        <dbReference type="EMBL" id="KGN50861.1"/>
    </source>
</evidence>
<dbReference type="EMBL" id="CM002926">
    <property type="protein sequence ID" value="KGN50861.1"/>
    <property type="molecule type" value="Genomic_DNA"/>
</dbReference>
<sequence>MPNPIPPSKTLLLSCFDATVPTLSSGYKSPSPVEKSVPLLAISPVCATPPSNPAEPYLRRSFPPQRRIRCEALSIFYTCQHGTCKKKTRKEKYRKERLQKGVGEERSMTEIIEVVFQAMRLILSILC</sequence>
<dbReference type="AlphaFoldDB" id="A0A0A0KSY6"/>
<accession>A0A0A0KSY6</accession>
<reference evidence="1 2" key="2">
    <citation type="journal article" date="2009" name="PLoS ONE">
        <title>An integrated genetic and cytogenetic map of the cucumber genome.</title>
        <authorList>
            <person name="Ren Y."/>
            <person name="Zhang Z."/>
            <person name="Liu J."/>
            <person name="Staub J.E."/>
            <person name="Han Y."/>
            <person name="Cheng Z."/>
            <person name="Li X."/>
            <person name="Lu J."/>
            <person name="Miao H."/>
            <person name="Kang H."/>
            <person name="Xie B."/>
            <person name="Gu X."/>
            <person name="Wang X."/>
            <person name="Du Y."/>
            <person name="Jin W."/>
            <person name="Huang S."/>
        </authorList>
    </citation>
    <scope>NUCLEOTIDE SEQUENCE [LARGE SCALE GENOMIC DNA]</scope>
    <source>
        <strain evidence="2">cv. 9930</strain>
    </source>
</reference>
<protein>
    <submittedName>
        <fullName evidence="1">Uncharacterized protein</fullName>
    </submittedName>
</protein>
<evidence type="ECO:0000313" key="2">
    <source>
        <dbReference type="Proteomes" id="UP000029981"/>
    </source>
</evidence>
<gene>
    <name evidence="1" type="ORF">Csa_5G292180</name>
</gene>
<keyword evidence="2" id="KW-1185">Reference proteome</keyword>
<organism evidence="1 2">
    <name type="scientific">Cucumis sativus</name>
    <name type="common">Cucumber</name>
    <dbReference type="NCBI Taxonomy" id="3659"/>
    <lineage>
        <taxon>Eukaryota</taxon>
        <taxon>Viridiplantae</taxon>
        <taxon>Streptophyta</taxon>
        <taxon>Embryophyta</taxon>
        <taxon>Tracheophyta</taxon>
        <taxon>Spermatophyta</taxon>
        <taxon>Magnoliopsida</taxon>
        <taxon>eudicotyledons</taxon>
        <taxon>Gunneridae</taxon>
        <taxon>Pentapetalae</taxon>
        <taxon>rosids</taxon>
        <taxon>fabids</taxon>
        <taxon>Cucurbitales</taxon>
        <taxon>Cucurbitaceae</taxon>
        <taxon>Benincaseae</taxon>
        <taxon>Cucumis</taxon>
    </lineage>
</organism>
<reference evidence="1 2" key="4">
    <citation type="journal article" date="2011" name="BMC Genomics">
        <title>RNA-Seq improves annotation of protein-coding genes in the cucumber genome.</title>
        <authorList>
            <person name="Li Z."/>
            <person name="Zhang Z."/>
            <person name="Yan P."/>
            <person name="Huang S."/>
            <person name="Fei Z."/>
            <person name="Lin K."/>
        </authorList>
    </citation>
    <scope>NUCLEOTIDE SEQUENCE [LARGE SCALE GENOMIC DNA]</scope>
    <source>
        <strain evidence="2">cv. 9930</strain>
    </source>
</reference>